<dbReference type="HAMAP" id="MF_00103">
    <property type="entry name" value="Fapy_DNA_glycosyl"/>
    <property type="match status" value="1"/>
</dbReference>
<dbReference type="CDD" id="cd08966">
    <property type="entry name" value="EcFpg-like_N"/>
    <property type="match status" value="1"/>
</dbReference>
<evidence type="ECO:0000256" key="5">
    <source>
        <dbReference type="ARBA" id="ARBA00022763"/>
    </source>
</evidence>
<dbReference type="GO" id="GO:0003684">
    <property type="term" value="F:damaged DNA binding"/>
    <property type="evidence" value="ECO:0007669"/>
    <property type="project" value="InterPro"/>
</dbReference>
<dbReference type="InterPro" id="IPR010979">
    <property type="entry name" value="Ribosomal_uS13-like_H2TH"/>
</dbReference>
<dbReference type="FunFam" id="3.20.190.10:FF:000001">
    <property type="entry name" value="Formamidopyrimidine-DNA glycosylase"/>
    <property type="match status" value="1"/>
</dbReference>
<keyword evidence="6 15" id="KW-0863">Zinc-finger</keyword>
<dbReference type="AlphaFoldDB" id="A0A177NKR5"/>
<dbReference type="InterPro" id="IPR000214">
    <property type="entry name" value="Znf_DNA_glyclase/AP_lyase"/>
</dbReference>
<evidence type="ECO:0000256" key="10">
    <source>
        <dbReference type="ARBA" id="ARBA00023204"/>
    </source>
</evidence>
<feature type="binding site" evidence="15">
    <location>
        <position position="152"/>
    </location>
    <ligand>
        <name>DNA</name>
        <dbReference type="ChEBI" id="CHEBI:16991"/>
    </ligand>
</feature>
<evidence type="ECO:0000256" key="13">
    <source>
        <dbReference type="ARBA" id="ARBA00023295"/>
    </source>
</evidence>
<dbReference type="GO" id="GO:0006284">
    <property type="term" value="P:base-excision repair"/>
    <property type="evidence" value="ECO:0007669"/>
    <property type="project" value="InterPro"/>
</dbReference>
<evidence type="ECO:0000256" key="9">
    <source>
        <dbReference type="ARBA" id="ARBA00023125"/>
    </source>
</evidence>
<feature type="domain" description="Formamidopyrimidine-DNA glycosylase catalytic" evidence="17">
    <location>
        <begin position="2"/>
        <end position="113"/>
    </location>
</feature>
<keyword evidence="8 15" id="KW-0862">Zinc</keyword>
<evidence type="ECO:0000259" key="16">
    <source>
        <dbReference type="PROSITE" id="PS51066"/>
    </source>
</evidence>
<name>A0A177NKR5_9GAMM</name>
<dbReference type="GO" id="GO:0008270">
    <property type="term" value="F:zinc ion binding"/>
    <property type="evidence" value="ECO:0007669"/>
    <property type="project" value="UniProtKB-UniRule"/>
</dbReference>
<accession>A0A177NKR5</accession>
<feature type="active site" description="Schiff-base intermediate with DNA" evidence="15">
    <location>
        <position position="2"/>
    </location>
</feature>
<feature type="domain" description="FPG-type" evidence="16">
    <location>
        <begin position="237"/>
        <end position="271"/>
    </location>
</feature>
<dbReference type="Gene3D" id="1.10.8.50">
    <property type="match status" value="1"/>
</dbReference>
<dbReference type="NCBIfam" id="TIGR00577">
    <property type="entry name" value="fpg"/>
    <property type="match status" value="1"/>
</dbReference>
<keyword evidence="12 15" id="KW-0511">Multifunctional enzyme</keyword>
<evidence type="ECO:0000256" key="2">
    <source>
        <dbReference type="ARBA" id="ARBA00009409"/>
    </source>
</evidence>
<dbReference type="EC" id="4.2.99.18" evidence="15"/>
<dbReference type="Pfam" id="PF06831">
    <property type="entry name" value="H2TH"/>
    <property type="match status" value="1"/>
</dbReference>
<dbReference type="OrthoDB" id="9800855at2"/>
<dbReference type="PROSITE" id="PS51066">
    <property type="entry name" value="ZF_FPG_2"/>
    <property type="match status" value="1"/>
</dbReference>
<dbReference type="GO" id="GO:0034039">
    <property type="term" value="F:8-oxo-7,8-dihydroguanine DNA N-glycosylase activity"/>
    <property type="evidence" value="ECO:0007669"/>
    <property type="project" value="TreeGrafter"/>
</dbReference>
<evidence type="ECO:0000256" key="8">
    <source>
        <dbReference type="ARBA" id="ARBA00022833"/>
    </source>
</evidence>
<comment type="caution">
    <text evidence="18">The sequence shown here is derived from an EMBL/GenBank/DDBJ whole genome shotgun (WGS) entry which is preliminary data.</text>
</comment>
<comment type="similarity">
    <text evidence="2 15">Belongs to the FPG family.</text>
</comment>
<reference evidence="18 19" key="1">
    <citation type="submission" date="2016-03" db="EMBL/GenBank/DDBJ databases">
        <authorList>
            <person name="Ploux O."/>
        </authorList>
    </citation>
    <scope>NUCLEOTIDE SEQUENCE [LARGE SCALE GENOMIC DNA]</scope>
    <source>
        <strain evidence="18 19">R-45370</strain>
    </source>
</reference>
<keyword evidence="11 15" id="KW-0456">Lyase</keyword>
<dbReference type="InterPro" id="IPR020629">
    <property type="entry name" value="FPG_Glyclase"/>
</dbReference>
<evidence type="ECO:0000256" key="3">
    <source>
        <dbReference type="ARBA" id="ARBA00011245"/>
    </source>
</evidence>
<evidence type="ECO:0000313" key="19">
    <source>
        <dbReference type="Proteomes" id="UP000078476"/>
    </source>
</evidence>
<sequence>MPELPEVETSRRGITPHIQDKVFKHIIVRKSQLRWPIPDTLSTVLPGLKLDQVDRRGKYLLLSTAQGTLILHLGMSGNLRITQPDQAIHKHDHIDFIFADDTVLRFNDQRRFGAVLWTEKPIQEHALLINLGPEPLSEEFDANYLLARCQNRRAPIKNLIMDSQVVVGVGNIYASESLFLAGIHPNRQAGDVELATCQRLVAAIKTVLQSAIDQGGTTLRDFLNAQGKPGYFQQSLSVYGRNGQACLKCAEPIQQLKIGQRSSYFCDSCQR</sequence>
<organism evidence="18 19">
    <name type="scientific">Methylomonas lenta</name>
    <dbReference type="NCBI Taxonomy" id="980561"/>
    <lineage>
        <taxon>Bacteria</taxon>
        <taxon>Pseudomonadati</taxon>
        <taxon>Pseudomonadota</taxon>
        <taxon>Gammaproteobacteria</taxon>
        <taxon>Methylococcales</taxon>
        <taxon>Methylococcaceae</taxon>
        <taxon>Methylomonas</taxon>
    </lineage>
</organism>
<feature type="binding site" evidence="15">
    <location>
        <position position="91"/>
    </location>
    <ligand>
        <name>DNA</name>
        <dbReference type="ChEBI" id="CHEBI:16991"/>
    </ligand>
</feature>
<dbReference type="NCBIfam" id="NF002211">
    <property type="entry name" value="PRK01103.1"/>
    <property type="match status" value="1"/>
</dbReference>
<dbReference type="PANTHER" id="PTHR22993">
    <property type="entry name" value="FORMAMIDOPYRIMIDINE-DNA GLYCOSYLASE"/>
    <property type="match status" value="1"/>
</dbReference>
<dbReference type="Gene3D" id="3.20.190.10">
    <property type="entry name" value="MutM-like, N-terminal"/>
    <property type="match status" value="1"/>
</dbReference>
<evidence type="ECO:0000256" key="15">
    <source>
        <dbReference type="HAMAP-Rule" id="MF_00103"/>
    </source>
</evidence>
<dbReference type="Pfam" id="PF01149">
    <property type="entry name" value="Fapy_DNA_glyco"/>
    <property type="match status" value="1"/>
</dbReference>
<dbReference type="Proteomes" id="UP000078476">
    <property type="component" value="Unassembled WGS sequence"/>
</dbReference>
<dbReference type="SMART" id="SM01232">
    <property type="entry name" value="H2TH"/>
    <property type="match status" value="1"/>
</dbReference>
<dbReference type="PROSITE" id="PS51068">
    <property type="entry name" value="FPG_CAT"/>
    <property type="match status" value="1"/>
</dbReference>
<dbReference type="GO" id="GO:0140078">
    <property type="term" value="F:class I DNA-(apurinic or apyrimidinic site) endonuclease activity"/>
    <property type="evidence" value="ECO:0007669"/>
    <property type="project" value="UniProtKB-EC"/>
</dbReference>
<feature type="active site" description="Proton donor; for beta-elimination activity" evidence="15">
    <location>
        <position position="58"/>
    </location>
</feature>
<evidence type="ECO:0000259" key="17">
    <source>
        <dbReference type="PROSITE" id="PS51068"/>
    </source>
</evidence>
<evidence type="ECO:0000256" key="6">
    <source>
        <dbReference type="ARBA" id="ARBA00022771"/>
    </source>
</evidence>
<keyword evidence="4 15" id="KW-0479">Metal-binding</keyword>
<dbReference type="InterPro" id="IPR012319">
    <property type="entry name" value="FPG_cat"/>
</dbReference>
<keyword evidence="10 15" id="KW-0234">DNA repair</keyword>
<dbReference type="STRING" id="980561.A1359_05020"/>
<dbReference type="InterPro" id="IPR015887">
    <property type="entry name" value="DNA_glyclase_Znf_dom_DNA_BS"/>
</dbReference>
<comment type="subunit">
    <text evidence="3 15">Monomer.</text>
</comment>
<evidence type="ECO:0000256" key="12">
    <source>
        <dbReference type="ARBA" id="ARBA00023268"/>
    </source>
</evidence>
<dbReference type="SUPFAM" id="SSF46946">
    <property type="entry name" value="S13-like H2TH domain"/>
    <property type="match status" value="1"/>
</dbReference>
<gene>
    <name evidence="15" type="primary">mutM</name>
    <name evidence="15" type="synonym">fpg</name>
    <name evidence="18" type="ORF">A1359_05020</name>
</gene>
<feature type="active site" description="Proton donor; for delta-elimination activity" evidence="15">
    <location>
        <position position="261"/>
    </location>
</feature>
<dbReference type="EC" id="3.2.2.23" evidence="15"/>
<dbReference type="RefSeq" id="WP_066979305.1">
    <property type="nucleotide sequence ID" value="NZ_LUUI01000078.1"/>
</dbReference>
<comment type="function">
    <text evidence="15">Involved in base excision repair of DNA damaged by oxidation or by mutagenic agents. Acts as DNA glycosylase that recognizes and removes damaged bases. Has a preference for oxidized purines, such as 7,8-dihydro-8-oxoguanine (8-oxoG). Has AP (apurinic/apyrimidinic) lyase activity and introduces nicks in the DNA strand. Cleaves the DNA backbone by beta-delta elimination to generate a single-strand break at the site of the removed base with both 3'- and 5'-phosphates.</text>
</comment>
<keyword evidence="19" id="KW-1185">Reference proteome</keyword>
<dbReference type="InterPro" id="IPR035937">
    <property type="entry name" value="FPG_N"/>
</dbReference>
<evidence type="ECO:0000256" key="7">
    <source>
        <dbReference type="ARBA" id="ARBA00022801"/>
    </source>
</evidence>
<dbReference type="Pfam" id="PF06827">
    <property type="entry name" value="zf-FPG_IleRS"/>
    <property type="match status" value="1"/>
</dbReference>
<dbReference type="SUPFAM" id="SSF81624">
    <property type="entry name" value="N-terminal domain of MutM-like DNA repair proteins"/>
    <property type="match status" value="1"/>
</dbReference>
<evidence type="ECO:0000256" key="1">
    <source>
        <dbReference type="ARBA" id="ARBA00001668"/>
    </source>
</evidence>
<comment type="cofactor">
    <cofactor evidence="15">
        <name>Zn(2+)</name>
        <dbReference type="ChEBI" id="CHEBI:29105"/>
    </cofactor>
    <text evidence="15">Binds 1 zinc ion per subunit.</text>
</comment>
<evidence type="ECO:0000256" key="14">
    <source>
        <dbReference type="ARBA" id="ARBA00044632"/>
    </source>
</evidence>
<dbReference type="SMART" id="SM00898">
    <property type="entry name" value="Fapy_DNA_glyco"/>
    <property type="match status" value="1"/>
</dbReference>
<dbReference type="InterPro" id="IPR010663">
    <property type="entry name" value="Znf_FPG/IleRS"/>
</dbReference>
<keyword evidence="9 15" id="KW-0238">DNA-binding</keyword>
<comment type="catalytic activity">
    <reaction evidence="14 15">
        <text>2'-deoxyribonucleotide-(2'-deoxyribose 5'-phosphate)-2'-deoxyribonucleotide-DNA = a 3'-end 2'-deoxyribonucleotide-(2,3-dehydro-2,3-deoxyribose 5'-phosphate)-DNA + a 5'-end 5'-phospho-2'-deoxyribonucleoside-DNA + H(+)</text>
        <dbReference type="Rhea" id="RHEA:66592"/>
        <dbReference type="Rhea" id="RHEA-COMP:13180"/>
        <dbReference type="Rhea" id="RHEA-COMP:16897"/>
        <dbReference type="Rhea" id="RHEA-COMP:17067"/>
        <dbReference type="ChEBI" id="CHEBI:15378"/>
        <dbReference type="ChEBI" id="CHEBI:136412"/>
        <dbReference type="ChEBI" id="CHEBI:157695"/>
        <dbReference type="ChEBI" id="CHEBI:167181"/>
        <dbReference type="EC" id="4.2.99.18"/>
    </reaction>
</comment>
<evidence type="ECO:0000256" key="11">
    <source>
        <dbReference type="ARBA" id="ARBA00023239"/>
    </source>
</evidence>
<comment type="catalytic activity">
    <reaction evidence="1 15">
        <text>Hydrolysis of DNA containing ring-opened 7-methylguanine residues, releasing 2,6-diamino-4-hydroxy-5-(N-methyl)formamidopyrimidine.</text>
        <dbReference type="EC" id="3.2.2.23"/>
    </reaction>
</comment>
<protein>
    <recommendedName>
        <fullName evidence="15">Formamidopyrimidine-DNA glycosylase</fullName>
        <shortName evidence="15">Fapy-DNA glycosylase</shortName>
        <ecNumber evidence="15">3.2.2.23</ecNumber>
    </recommendedName>
    <alternativeName>
        <fullName evidence="15">DNA-(apurinic or apyrimidinic site) lyase MutM</fullName>
        <shortName evidence="15">AP lyase MutM</shortName>
        <ecNumber evidence="15">4.2.99.18</ecNumber>
    </alternativeName>
</protein>
<feature type="binding site" evidence="15">
    <location>
        <position position="110"/>
    </location>
    <ligand>
        <name>DNA</name>
        <dbReference type="ChEBI" id="CHEBI:16991"/>
    </ligand>
</feature>
<dbReference type="SUPFAM" id="SSF57716">
    <property type="entry name" value="Glucocorticoid receptor-like (DNA-binding domain)"/>
    <property type="match status" value="1"/>
</dbReference>
<dbReference type="PROSITE" id="PS01242">
    <property type="entry name" value="ZF_FPG_1"/>
    <property type="match status" value="1"/>
</dbReference>
<dbReference type="EMBL" id="LUUI01000078">
    <property type="protein sequence ID" value="OAI18452.1"/>
    <property type="molecule type" value="Genomic_DNA"/>
</dbReference>
<dbReference type="FunFam" id="1.10.8.50:FF:000003">
    <property type="entry name" value="Formamidopyrimidine-DNA glycosylase"/>
    <property type="match status" value="1"/>
</dbReference>
<feature type="active site" description="Proton donor" evidence="15">
    <location>
        <position position="3"/>
    </location>
</feature>
<dbReference type="InterPro" id="IPR015886">
    <property type="entry name" value="H2TH_FPG"/>
</dbReference>
<keyword evidence="7 15" id="KW-0378">Hydrolase</keyword>
<keyword evidence="5 15" id="KW-0227">DNA damage</keyword>
<keyword evidence="13 15" id="KW-0326">Glycosidase</keyword>
<evidence type="ECO:0000256" key="4">
    <source>
        <dbReference type="ARBA" id="ARBA00022723"/>
    </source>
</evidence>
<proteinExistence type="inferred from homology"/>
<dbReference type="PANTHER" id="PTHR22993:SF9">
    <property type="entry name" value="FORMAMIDOPYRIMIDINE-DNA GLYCOSYLASE"/>
    <property type="match status" value="1"/>
</dbReference>
<evidence type="ECO:0000313" key="18">
    <source>
        <dbReference type="EMBL" id="OAI18452.1"/>
    </source>
</evidence>